<sequence>MSLLLGSSGPMKLWHAIGVQLLSIAVREQARLSKFEDNSIQVTCNCTGSWDRSWGIRMVTLSEVGLGDVEVASYRELRPGRKVYLWYADDTVWHENMVAFLVGGDEVVLWTPDDDLYIESIGCKGISGPSRLRGVGVRGGVPHSVRGQVYRFRTPPTDDQIKKIVREAHALVERERGTAVTPTEIVDSMNRVVDIDAFFGGSFVRRRMTGKGVLAGDSAGGTPDSPKHAHRVRPATADTVWVASEPLGGLALGQEVSLNLEDDVQVGDRTAMALRRGTWVKVELIPVSDAAGYAEARRQLFEATAPKNPEESLTEKPLVVKKEADAKPEAMKSDGDDPPEHGDVRTLYVDTDEHGERFKRWRDVCSESFTPTFDSKPLEGPCTALHLIKHTERQGGDPRLWLQLWLRSKHIEATDRTYHEMKVSVDVLFYAGTFDQVNIPGLISLEVVCRRLQAIVDAYTNASKPSWENAKLFTGQGAPEDIIAPVFRTYAAKKNKEELELLQARQRVRELRGSPAAPEVGTGNSSRSLRGGQPGLPAAMSKSGRQLFPLPHVACPPKKVGVSRTVARRRNRIRHFAEHCNESVDALNWLSGHLQPGVSCSGMQSMALARMDGLIRSQEPNGAVPQPEEALQALLRGSSPYDGAGVNEYHLCWGLLYAMTEVTSGHVQALGCGLDGTLLRTTIGRERLWKVYQALKGLLARKCCSGKALEKVIGSLRIQPGKESGSLTLEPKSRPKKRQRELILEPEGRLQELKVVPKKARTMSLTDKFQKMLEEKKMPSLRLPQTDKELKEIEKMFLVPNAEKLKAGDLGYSSDSNSTSSELRGDVKGRRLRGPANRPKGALKKLVDQMLADPSKQTLLERAAVTDRVRQNYTKRLDEFRSFLEEARLPHGRAAEMDAALVIYFNKKYLAGEGAYVGDYTMAALMDADPSFGRMGNQHLPRAWRSLKGWRKMGLVRPASGITRHWAVVTSLTETSDVSKTGTKDDSIVLDSKWITFLSPMLEQLKKGKPMDYVWSFHYGEYLSVFRDCCRDLKVDLVPYQARHSGPSIDRSNNSRTQEEVRKRGGWVSRQSVARYEKAGRLAATWGKLDSATQLTCKAAEANIEAIILGQRYPDIALP</sequence>
<feature type="region of interest" description="Disordered" evidence="1">
    <location>
        <begin position="810"/>
        <end position="839"/>
    </location>
</feature>
<feature type="region of interest" description="Disordered" evidence="1">
    <location>
        <begin position="304"/>
        <end position="343"/>
    </location>
</feature>
<name>A0ABP0M782_9DINO</name>
<organism evidence="2 3">
    <name type="scientific">Durusdinium trenchii</name>
    <dbReference type="NCBI Taxonomy" id="1381693"/>
    <lineage>
        <taxon>Eukaryota</taxon>
        <taxon>Sar</taxon>
        <taxon>Alveolata</taxon>
        <taxon>Dinophyceae</taxon>
        <taxon>Suessiales</taxon>
        <taxon>Symbiodiniaceae</taxon>
        <taxon>Durusdinium</taxon>
    </lineage>
</organism>
<feature type="compositionally biased region" description="Polar residues" evidence="1">
    <location>
        <begin position="813"/>
        <end position="822"/>
    </location>
</feature>
<evidence type="ECO:0000313" key="2">
    <source>
        <dbReference type="EMBL" id="CAK9046624.1"/>
    </source>
</evidence>
<evidence type="ECO:0000313" key="3">
    <source>
        <dbReference type="Proteomes" id="UP001642484"/>
    </source>
</evidence>
<accession>A0ABP0M782</accession>
<comment type="caution">
    <text evidence="2">The sequence shown here is derived from an EMBL/GenBank/DDBJ whole genome shotgun (WGS) entry which is preliminary data.</text>
</comment>
<proteinExistence type="predicted"/>
<evidence type="ECO:0000256" key="1">
    <source>
        <dbReference type="SAM" id="MobiDB-lite"/>
    </source>
</evidence>
<dbReference type="Proteomes" id="UP001642484">
    <property type="component" value="Unassembled WGS sequence"/>
</dbReference>
<keyword evidence="3" id="KW-1185">Reference proteome</keyword>
<feature type="region of interest" description="Disordered" evidence="1">
    <location>
        <begin position="512"/>
        <end position="542"/>
    </location>
</feature>
<feature type="compositionally biased region" description="Basic and acidic residues" evidence="1">
    <location>
        <begin position="308"/>
        <end position="343"/>
    </location>
</feature>
<gene>
    <name evidence="2" type="ORF">CCMP2556_LOCUS24217</name>
</gene>
<dbReference type="EMBL" id="CAXAMN010015780">
    <property type="protein sequence ID" value="CAK9046624.1"/>
    <property type="molecule type" value="Genomic_DNA"/>
</dbReference>
<protein>
    <submittedName>
        <fullName evidence="2">Uncharacterized protein</fullName>
    </submittedName>
</protein>
<reference evidence="2 3" key="1">
    <citation type="submission" date="2024-02" db="EMBL/GenBank/DDBJ databases">
        <authorList>
            <person name="Chen Y."/>
            <person name="Shah S."/>
            <person name="Dougan E. K."/>
            <person name="Thang M."/>
            <person name="Chan C."/>
        </authorList>
    </citation>
    <scope>NUCLEOTIDE SEQUENCE [LARGE SCALE GENOMIC DNA]</scope>
</reference>